<protein>
    <submittedName>
        <fullName evidence="2">Uncharacterized protein</fullName>
    </submittedName>
</protein>
<reference evidence="2 3" key="1">
    <citation type="submission" date="2020-02" db="EMBL/GenBank/DDBJ databases">
        <authorList>
            <person name="Ferguson B K."/>
        </authorList>
    </citation>
    <scope>NUCLEOTIDE SEQUENCE [LARGE SCALE GENOMIC DNA]</scope>
</reference>
<dbReference type="Proteomes" id="UP000479000">
    <property type="component" value="Unassembled WGS sequence"/>
</dbReference>
<accession>A0A6H5GWJ6</accession>
<gene>
    <name evidence="2" type="ORF">NTEN_LOCUS13643</name>
</gene>
<dbReference type="AlphaFoldDB" id="A0A6H5GWJ6"/>
<keyword evidence="3" id="KW-1185">Reference proteome</keyword>
<sequence length="322" mass="36398">SGRYQSNDTGREVELETHGRLEPGGGRGRLYGPTRGGSSLERPAVVYGSIGIVLKSRIGTELQKKLFLTHIYSESLPEQVSSDGSEEVQTEHLLRHRRKLPVKTVPHMPFTEQCPVPFKLILRDLSALHVPRMRRTACAASCFHLQTHIMKKIKPKTYHCAGTQAAEIINRSTSKRRKLLKLTYRKAFLTVFKKEETAQVRQYDLGCLFNHAREWAGAKSLSLDWDPVQNVSACTALVILFTGNGTIGSFLLKILSKRKVHVPDLQFRGQTNHLIPEGWRPKKADCDRYSITLLSRCRSHDKVVASCTPSYVTWKLLVPTRD</sequence>
<evidence type="ECO:0000256" key="1">
    <source>
        <dbReference type="SAM" id="MobiDB-lite"/>
    </source>
</evidence>
<feature type="region of interest" description="Disordered" evidence="1">
    <location>
        <begin position="1"/>
        <end position="29"/>
    </location>
</feature>
<feature type="non-terminal residue" evidence="2">
    <location>
        <position position="1"/>
    </location>
</feature>
<name>A0A6H5GWJ6_9HEMI</name>
<organism evidence="2 3">
    <name type="scientific">Nesidiocoris tenuis</name>
    <dbReference type="NCBI Taxonomy" id="355587"/>
    <lineage>
        <taxon>Eukaryota</taxon>
        <taxon>Metazoa</taxon>
        <taxon>Ecdysozoa</taxon>
        <taxon>Arthropoda</taxon>
        <taxon>Hexapoda</taxon>
        <taxon>Insecta</taxon>
        <taxon>Pterygota</taxon>
        <taxon>Neoptera</taxon>
        <taxon>Paraneoptera</taxon>
        <taxon>Hemiptera</taxon>
        <taxon>Heteroptera</taxon>
        <taxon>Panheteroptera</taxon>
        <taxon>Cimicomorpha</taxon>
        <taxon>Miridae</taxon>
        <taxon>Dicyphina</taxon>
        <taxon>Nesidiocoris</taxon>
    </lineage>
</organism>
<proteinExistence type="predicted"/>
<dbReference type="EMBL" id="CADCXU010020450">
    <property type="protein sequence ID" value="CAB0008397.1"/>
    <property type="molecule type" value="Genomic_DNA"/>
</dbReference>
<evidence type="ECO:0000313" key="2">
    <source>
        <dbReference type="EMBL" id="CAB0008397.1"/>
    </source>
</evidence>
<evidence type="ECO:0000313" key="3">
    <source>
        <dbReference type="Proteomes" id="UP000479000"/>
    </source>
</evidence>
<dbReference type="OrthoDB" id="6416577at2759"/>
<feature type="compositionally biased region" description="Basic and acidic residues" evidence="1">
    <location>
        <begin position="9"/>
        <end position="21"/>
    </location>
</feature>